<protein>
    <submittedName>
        <fullName evidence="1">Uncharacterized protein DUF2188</fullName>
    </submittedName>
</protein>
<proteinExistence type="predicted"/>
<reference evidence="1 2" key="1">
    <citation type="journal article" date="2015" name="Stand. Genomic Sci.">
        <title>Genomic Encyclopedia of Bacterial and Archaeal Type Strains, Phase III: the genomes of soil and plant-associated and newly described type strains.</title>
        <authorList>
            <person name="Whitman W.B."/>
            <person name="Woyke T."/>
            <person name="Klenk H.P."/>
            <person name="Zhou Y."/>
            <person name="Lilburn T.G."/>
            <person name="Beck B.J."/>
            <person name="De Vos P."/>
            <person name="Vandamme P."/>
            <person name="Eisen J.A."/>
            <person name="Garrity G."/>
            <person name="Hugenholtz P."/>
            <person name="Kyrpides N.C."/>
        </authorList>
    </citation>
    <scope>NUCLEOTIDE SEQUENCE [LARGE SCALE GENOMIC DNA]</scope>
    <source>
        <strain evidence="1 2">CGMCC 1.10116</strain>
    </source>
</reference>
<keyword evidence="2" id="KW-1185">Reference proteome</keyword>
<dbReference type="Pfam" id="PF09954">
    <property type="entry name" value="DUF2188"/>
    <property type="match status" value="1"/>
</dbReference>
<dbReference type="OrthoDB" id="2428875at2"/>
<dbReference type="EMBL" id="VLKZ01000009">
    <property type="protein sequence ID" value="TWI54456.1"/>
    <property type="molecule type" value="Genomic_DNA"/>
</dbReference>
<gene>
    <name evidence="1" type="ORF">IQ10_03008</name>
</gene>
<dbReference type="RefSeq" id="WP_144451250.1">
    <property type="nucleotide sequence ID" value="NZ_VLKZ01000009.1"/>
</dbReference>
<comment type="caution">
    <text evidence="1">The sequence shown here is derived from an EMBL/GenBank/DDBJ whole genome shotgun (WGS) entry which is preliminary data.</text>
</comment>
<sequence>MKQYSVAPNADASRWIVKIEDVAPEESYPTKDAAINAALDIAKANNPSKVLILDKEHNVIEEKSF</sequence>
<dbReference type="AlphaFoldDB" id="A0A562QEI4"/>
<dbReference type="Proteomes" id="UP000315711">
    <property type="component" value="Unassembled WGS sequence"/>
</dbReference>
<name>A0A562QEI4_9BACI</name>
<evidence type="ECO:0000313" key="1">
    <source>
        <dbReference type="EMBL" id="TWI54456.1"/>
    </source>
</evidence>
<dbReference type="InterPro" id="IPR018691">
    <property type="entry name" value="DUF2188"/>
</dbReference>
<organism evidence="1 2">
    <name type="scientific">Halalkalibacter nanhaiisediminis</name>
    <dbReference type="NCBI Taxonomy" id="688079"/>
    <lineage>
        <taxon>Bacteria</taxon>
        <taxon>Bacillati</taxon>
        <taxon>Bacillota</taxon>
        <taxon>Bacilli</taxon>
        <taxon>Bacillales</taxon>
        <taxon>Bacillaceae</taxon>
        <taxon>Halalkalibacter</taxon>
    </lineage>
</organism>
<evidence type="ECO:0000313" key="2">
    <source>
        <dbReference type="Proteomes" id="UP000315711"/>
    </source>
</evidence>
<accession>A0A562QEI4</accession>